<dbReference type="Proteomes" id="UP000219111">
    <property type="component" value="Unassembled WGS sequence"/>
</dbReference>
<feature type="chain" id="PRO_5013126305" description="Lipoprotein" evidence="1">
    <location>
        <begin position="20"/>
        <end position="39"/>
    </location>
</feature>
<reference evidence="3" key="1">
    <citation type="submission" date="2017-08" db="EMBL/GenBank/DDBJ databases">
        <authorList>
            <person name="Varghese N."/>
            <person name="Submissions S."/>
        </authorList>
    </citation>
    <scope>NUCLEOTIDE SEQUENCE [LARGE SCALE GENOMIC DNA]</scope>
    <source>
        <strain evidence="3">JA276</strain>
    </source>
</reference>
<organism evidence="2 3">
    <name type="scientific">Rhodobacter maris</name>
    <dbReference type="NCBI Taxonomy" id="446682"/>
    <lineage>
        <taxon>Bacteria</taxon>
        <taxon>Pseudomonadati</taxon>
        <taxon>Pseudomonadota</taxon>
        <taxon>Alphaproteobacteria</taxon>
        <taxon>Rhodobacterales</taxon>
        <taxon>Rhodobacter group</taxon>
        <taxon>Rhodobacter</taxon>
    </lineage>
</organism>
<gene>
    <name evidence="2" type="ORF">SAMN05877831_10884</name>
</gene>
<evidence type="ECO:0008006" key="4">
    <source>
        <dbReference type="Google" id="ProtNLM"/>
    </source>
</evidence>
<evidence type="ECO:0000313" key="2">
    <source>
        <dbReference type="EMBL" id="SOC10545.1"/>
    </source>
</evidence>
<name>A0A285SQN7_9RHOB</name>
<feature type="signal peptide" evidence="1">
    <location>
        <begin position="1"/>
        <end position="19"/>
    </location>
</feature>
<evidence type="ECO:0000313" key="3">
    <source>
        <dbReference type="Proteomes" id="UP000219111"/>
    </source>
</evidence>
<dbReference type="PROSITE" id="PS51257">
    <property type="entry name" value="PROKAR_LIPOPROTEIN"/>
    <property type="match status" value="1"/>
</dbReference>
<accession>A0A285SQN7</accession>
<keyword evidence="1" id="KW-0732">Signal</keyword>
<dbReference type="AlphaFoldDB" id="A0A285SQN7"/>
<keyword evidence="3" id="KW-1185">Reference proteome</keyword>
<sequence length="39" mass="4044">MSKKAFAALALLAFVAACAPKPAPVEPVTVEPVQTGKYK</sequence>
<dbReference type="EMBL" id="OBMT01000008">
    <property type="protein sequence ID" value="SOC10545.1"/>
    <property type="molecule type" value="Genomic_DNA"/>
</dbReference>
<evidence type="ECO:0000256" key="1">
    <source>
        <dbReference type="SAM" id="SignalP"/>
    </source>
</evidence>
<proteinExistence type="predicted"/>
<protein>
    <recommendedName>
        <fullName evidence="4">Lipoprotein</fullName>
    </recommendedName>
</protein>